<comment type="subcellular location">
    <subcellularLocation>
        <location evidence="2">Cell membrane</location>
    </subcellularLocation>
    <subcellularLocation>
        <location evidence="1">Membrane</location>
        <topology evidence="1">Single-pass membrane protein</topology>
    </subcellularLocation>
</comment>
<keyword evidence="5 11" id="KW-0812">Transmembrane</keyword>
<organism evidence="14 15">
    <name type="scientific">Anaeromicropila herbilytica</name>
    <dbReference type="NCBI Taxonomy" id="2785025"/>
    <lineage>
        <taxon>Bacteria</taxon>
        <taxon>Bacillati</taxon>
        <taxon>Bacillota</taxon>
        <taxon>Clostridia</taxon>
        <taxon>Lachnospirales</taxon>
        <taxon>Lachnospiraceae</taxon>
        <taxon>Anaeromicropila</taxon>
    </lineage>
</organism>
<reference evidence="14 15" key="1">
    <citation type="submission" date="2020-11" db="EMBL/GenBank/DDBJ databases">
        <title>Draft genome sequencing of a Lachnospiraceae strain isolated from anoxic soil subjected to BSD treatment.</title>
        <authorList>
            <person name="Uek A."/>
            <person name="Tonouchi A."/>
        </authorList>
    </citation>
    <scope>NUCLEOTIDE SEQUENCE [LARGE SCALE GENOMIC DNA]</scope>
    <source>
        <strain evidence="14 15">TB5</strain>
    </source>
</reference>
<accession>A0A7R7IEK8</accession>
<evidence type="ECO:0000259" key="13">
    <source>
        <dbReference type="Pfam" id="PF03717"/>
    </source>
</evidence>
<evidence type="ECO:0000256" key="11">
    <source>
        <dbReference type="SAM" id="Phobius"/>
    </source>
</evidence>
<dbReference type="Gene3D" id="3.40.710.10">
    <property type="entry name" value="DD-peptidase/beta-lactamase superfamily"/>
    <property type="match status" value="1"/>
</dbReference>
<dbReference type="EMBL" id="AP024169">
    <property type="protein sequence ID" value="BCN31208.1"/>
    <property type="molecule type" value="Genomic_DNA"/>
</dbReference>
<evidence type="ECO:0000313" key="15">
    <source>
        <dbReference type="Proteomes" id="UP000595897"/>
    </source>
</evidence>
<dbReference type="InterPro" id="IPR036138">
    <property type="entry name" value="PBP_dimer_sf"/>
</dbReference>
<feature type="domain" description="Penicillin-binding protein dimerisation" evidence="13">
    <location>
        <begin position="61"/>
        <end position="310"/>
    </location>
</feature>
<dbReference type="Proteomes" id="UP000595897">
    <property type="component" value="Chromosome"/>
</dbReference>
<proteinExistence type="inferred from homology"/>
<keyword evidence="15" id="KW-1185">Reference proteome</keyword>
<dbReference type="Gene3D" id="3.90.1310.10">
    <property type="entry name" value="Penicillin-binding protein 2a (Domain 2)"/>
    <property type="match status" value="2"/>
</dbReference>
<dbReference type="KEGG" id="ahb:bsdtb5_25030"/>
<evidence type="ECO:0000256" key="3">
    <source>
        <dbReference type="ARBA" id="ARBA00007171"/>
    </source>
</evidence>
<dbReference type="Gene3D" id="3.30.1390.30">
    <property type="entry name" value="Penicillin-binding protein 2a, domain 3"/>
    <property type="match status" value="1"/>
</dbReference>
<dbReference type="GO" id="GO:0008658">
    <property type="term" value="F:penicillin binding"/>
    <property type="evidence" value="ECO:0007669"/>
    <property type="project" value="InterPro"/>
</dbReference>
<protein>
    <recommendedName>
        <fullName evidence="16">Penicillin-binding protein 2</fullName>
    </recommendedName>
</protein>
<dbReference type="SUPFAM" id="SSF56519">
    <property type="entry name" value="Penicillin binding protein dimerisation domain"/>
    <property type="match status" value="1"/>
</dbReference>
<dbReference type="GO" id="GO:0071555">
    <property type="term" value="P:cell wall organization"/>
    <property type="evidence" value="ECO:0007669"/>
    <property type="project" value="UniProtKB-KW"/>
</dbReference>
<evidence type="ECO:0000256" key="5">
    <source>
        <dbReference type="ARBA" id="ARBA00022692"/>
    </source>
</evidence>
<evidence type="ECO:0008006" key="16">
    <source>
        <dbReference type="Google" id="ProtNLM"/>
    </source>
</evidence>
<comment type="similarity">
    <text evidence="3">Belongs to the transpeptidase family.</text>
</comment>
<keyword evidence="7" id="KW-0573">Peptidoglycan synthesis</keyword>
<dbReference type="RefSeq" id="WP_271712349.1">
    <property type="nucleotide sequence ID" value="NZ_AP024169.1"/>
</dbReference>
<keyword evidence="6" id="KW-0133">Cell shape</keyword>
<feature type="domain" description="Penicillin-binding protein transpeptidase" evidence="12">
    <location>
        <begin position="594"/>
        <end position="914"/>
    </location>
</feature>
<dbReference type="PANTHER" id="PTHR30627:SF2">
    <property type="entry name" value="PEPTIDOGLYCAN D,D-TRANSPEPTIDASE MRDA"/>
    <property type="match status" value="1"/>
</dbReference>
<dbReference type="Pfam" id="PF00905">
    <property type="entry name" value="Transpeptidase"/>
    <property type="match status" value="1"/>
</dbReference>
<dbReference type="InterPro" id="IPR012338">
    <property type="entry name" value="Beta-lactam/transpept-like"/>
</dbReference>
<dbReference type="AlphaFoldDB" id="A0A7R7IEK8"/>
<dbReference type="GO" id="GO:0008360">
    <property type="term" value="P:regulation of cell shape"/>
    <property type="evidence" value="ECO:0007669"/>
    <property type="project" value="UniProtKB-KW"/>
</dbReference>
<dbReference type="Pfam" id="PF03717">
    <property type="entry name" value="PBP_dimer"/>
    <property type="match status" value="1"/>
</dbReference>
<evidence type="ECO:0000256" key="9">
    <source>
        <dbReference type="ARBA" id="ARBA00023136"/>
    </source>
</evidence>
<dbReference type="InterPro" id="IPR001460">
    <property type="entry name" value="PCN-bd_Tpept"/>
</dbReference>
<evidence type="ECO:0000256" key="7">
    <source>
        <dbReference type="ARBA" id="ARBA00022984"/>
    </source>
</evidence>
<evidence type="ECO:0000256" key="1">
    <source>
        <dbReference type="ARBA" id="ARBA00004167"/>
    </source>
</evidence>
<dbReference type="InterPro" id="IPR050515">
    <property type="entry name" value="Beta-lactam/transpept"/>
</dbReference>
<gene>
    <name evidence="14" type="ORF">bsdtb5_25030</name>
</gene>
<evidence type="ECO:0000256" key="2">
    <source>
        <dbReference type="ARBA" id="ARBA00004236"/>
    </source>
</evidence>
<dbReference type="InterPro" id="IPR005311">
    <property type="entry name" value="PBP_dimer"/>
</dbReference>
<name>A0A7R7IEK8_9FIRM</name>
<keyword evidence="10" id="KW-0961">Cell wall biogenesis/degradation</keyword>
<keyword evidence="8 11" id="KW-1133">Transmembrane helix</keyword>
<evidence type="ECO:0000256" key="4">
    <source>
        <dbReference type="ARBA" id="ARBA00022475"/>
    </source>
</evidence>
<feature type="transmembrane region" description="Helical" evidence="11">
    <location>
        <begin position="17"/>
        <end position="36"/>
    </location>
</feature>
<dbReference type="GO" id="GO:0009252">
    <property type="term" value="P:peptidoglycan biosynthetic process"/>
    <property type="evidence" value="ECO:0007669"/>
    <property type="project" value="UniProtKB-KW"/>
</dbReference>
<dbReference type="PANTHER" id="PTHR30627">
    <property type="entry name" value="PEPTIDOGLYCAN D,D-TRANSPEPTIDASE"/>
    <property type="match status" value="1"/>
</dbReference>
<sequence>MFDVILDGIKSIVKSRLFVLVVIYLFGFGILISRIFNLQIVNGEKYEKDSAFKSTKNIEMKGTRGNIYDRNGKLLAYNELSYAVSIEDSDKLKKAEDKNKMINQLIKLIEQNGSSIVNNFNIEMDDNGKLSFKVKGNALTRFKKDVYSSEDLTKDQMKATAEDVFNYLRYGKDGSSNFNISKEYSTEEALKIMAVRYAIFMNRYQQYMAVTIATDVNEKTVSAIKENNEEMPGVDIIEESTRKYVDSKYFAHILGYTGFASESDLDTLGKSYNSTDQVGKSGVEKEYESYLRGNKGYQKVTVDDTGKILNVDSTKKSTIGNDVYLTIDKDLTIASYKLLEKKICDILVSKIVNSTSTGSKGKSADNITIPIYDVYYALLNNNIIDINHFTQKDATSLEKSVYQKFVSKQKSSIAELKTLLAINSKTKNSDVSDDMGDLLDFVYQTLSSEGILLKKNIDENDDVYKKYIAGKTSLSEFIQHAISSNWIDLSVLNLGDKYYNSDEIYNKLINYVLNLLQDNSKFNKKIYHILVYSYKLSGTEICLLLYDQGVLKYDKKEVDMLKKNGSYYAYNFIIKKLKKLEITPAQLALEPCSGSVVITDVNTGTVLALVSYPSYDNNRMANTVDAKYYAKLSTDLSSPFLNRPTQASNAPGSTFKMISTVTGLEEGVITPTEKIKDLGEFTKIKPYKHCWAWPNHTHGSIDVSDAIRDSCNYFFYEVGYRLSQSSTNKYISDLGIKKFQKYAKMFGLDKKSGIEIQESKPHVSDTDAVATAIGQGTNNFAPIQISRYLTTVANSGTCYNLTLLDKIIDYNGKTIVTNKAKVHNNVEIKQSTWDSVHSGMYKVVNAPTNNNRQYFKDLKVEVAGKTGTAQLAKTHPNHALFVSYAPFDKPEISMTVVIPNGYTSANAVQLASKIYKYKFNKTSLKDLLSDSSKTSGPSGVTD</sequence>
<evidence type="ECO:0000256" key="10">
    <source>
        <dbReference type="ARBA" id="ARBA00023316"/>
    </source>
</evidence>
<dbReference type="GO" id="GO:0005886">
    <property type="term" value="C:plasma membrane"/>
    <property type="evidence" value="ECO:0007669"/>
    <property type="project" value="UniProtKB-SubCell"/>
</dbReference>
<evidence type="ECO:0000313" key="14">
    <source>
        <dbReference type="EMBL" id="BCN31208.1"/>
    </source>
</evidence>
<evidence type="ECO:0000256" key="8">
    <source>
        <dbReference type="ARBA" id="ARBA00022989"/>
    </source>
</evidence>
<evidence type="ECO:0000256" key="6">
    <source>
        <dbReference type="ARBA" id="ARBA00022960"/>
    </source>
</evidence>
<evidence type="ECO:0000259" key="12">
    <source>
        <dbReference type="Pfam" id="PF00905"/>
    </source>
</evidence>
<keyword evidence="4" id="KW-1003">Cell membrane</keyword>
<dbReference type="SUPFAM" id="SSF56601">
    <property type="entry name" value="beta-lactamase/transpeptidase-like"/>
    <property type="match status" value="1"/>
</dbReference>
<keyword evidence="9 11" id="KW-0472">Membrane</keyword>
<dbReference type="GO" id="GO:0071972">
    <property type="term" value="F:peptidoglycan L,D-transpeptidase activity"/>
    <property type="evidence" value="ECO:0007669"/>
    <property type="project" value="TreeGrafter"/>
</dbReference>